<gene>
    <name evidence="2" type="ORF">HPB51_004795</name>
</gene>
<protein>
    <submittedName>
        <fullName evidence="2">Uncharacterized protein</fullName>
    </submittedName>
</protein>
<accession>A0A9J6E658</accession>
<comment type="caution">
    <text evidence="2">The sequence shown here is derived from an EMBL/GenBank/DDBJ whole genome shotgun (WGS) entry which is preliminary data.</text>
</comment>
<evidence type="ECO:0000313" key="3">
    <source>
        <dbReference type="Proteomes" id="UP000821866"/>
    </source>
</evidence>
<name>A0A9J6E658_RHIMP</name>
<feature type="region of interest" description="Disordered" evidence="1">
    <location>
        <begin position="48"/>
        <end position="85"/>
    </location>
</feature>
<dbReference type="EMBL" id="JABSTU010000005">
    <property type="protein sequence ID" value="KAH8029790.1"/>
    <property type="molecule type" value="Genomic_DNA"/>
</dbReference>
<reference evidence="2" key="1">
    <citation type="journal article" date="2020" name="Cell">
        <title>Large-Scale Comparative Analyses of Tick Genomes Elucidate Their Genetic Diversity and Vector Capacities.</title>
        <authorList>
            <consortium name="Tick Genome and Microbiome Consortium (TIGMIC)"/>
            <person name="Jia N."/>
            <person name="Wang J."/>
            <person name="Shi W."/>
            <person name="Du L."/>
            <person name="Sun Y."/>
            <person name="Zhan W."/>
            <person name="Jiang J.F."/>
            <person name="Wang Q."/>
            <person name="Zhang B."/>
            <person name="Ji P."/>
            <person name="Bell-Sakyi L."/>
            <person name="Cui X.M."/>
            <person name="Yuan T.T."/>
            <person name="Jiang B.G."/>
            <person name="Yang W.F."/>
            <person name="Lam T.T."/>
            <person name="Chang Q.C."/>
            <person name="Ding S.J."/>
            <person name="Wang X.J."/>
            <person name="Zhu J.G."/>
            <person name="Ruan X.D."/>
            <person name="Zhao L."/>
            <person name="Wei J.T."/>
            <person name="Ye R.Z."/>
            <person name="Que T.C."/>
            <person name="Du C.H."/>
            <person name="Zhou Y.H."/>
            <person name="Cheng J.X."/>
            <person name="Dai P.F."/>
            <person name="Guo W.B."/>
            <person name="Han X.H."/>
            <person name="Huang E.J."/>
            <person name="Li L.F."/>
            <person name="Wei W."/>
            <person name="Gao Y.C."/>
            <person name="Liu J.Z."/>
            <person name="Shao H.Z."/>
            <person name="Wang X."/>
            <person name="Wang C.C."/>
            <person name="Yang T.C."/>
            <person name="Huo Q.B."/>
            <person name="Li W."/>
            <person name="Chen H.Y."/>
            <person name="Chen S.E."/>
            <person name="Zhou L.G."/>
            <person name="Ni X.B."/>
            <person name="Tian J.H."/>
            <person name="Sheng Y."/>
            <person name="Liu T."/>
            <person name="Pan Y.S."/>
            <person name="Xia L.Y."/>
            <person name="Li J."/>
            <person name="Zhao F."/>
            <person name="Cao W.C."/>
        </authorList>
    </citation>
    <scope>NUCLEOTIDE SEQUENCE</scope>
    <source>
        <strain evidence="2">Rmic-2018</strain>
    </source>
</reference>
<feature type="compositionally biased region" description="Basic and acidic residues" evidence="1">
    <location>
        <begin position="48"/>
        <end position="60"/>
    </location>
</feature>
<proteinExistence type="predicted"/>
<evidence type="ECO:0000313" key="2">
    <source>
        <dbReference type="EMBL" id="KAH8029790.1"/>
    </source>
</evidence>
<dbReference type="Proteomes" id="UP000821866">
    <property type="component" value="Chromosome 3"/>
</dbReference>
<sequence>MTSLRQATAVLAVTVETCGRVGDPSQEILRACWAGLLVFSGVTDRRFGHRPHSESDRPSDCRVVYGSAPRRRGNSRRHSDTSDHLDDSDVYIERYKKCHNTSLETYGCAPPDQLYKDAEKFFEFLTHKFMDKCRGDNKAGNVALVSLLTDKDGEQTHRLAIMYGASDAENSCDGYNFIGHFFRCSNYFMNATRSLPGHQAHLQPRVNRVNVRCEVSTTNDQIPDVRERPSRTDAFARFHRVSIDLLATPLLKTCPMCSGVSCSTLGLLSFVLQMLNC</sequence>
<reference evidence="2" key="2">
    <citation type="submission" date="2021-09" db="EMBL/GenBank/DDBJ databases">
        <authorList>
            <person name="Jia N."/>
            <person name="Wang J."/>
            <person name="Shi W."/>
            <person name="Du L."/>
            <person name="Sun Y."/>
            <person name="Zhan W."/>
            <person name="Jiang J."/>
            <person name="Wang Q."/>
            <person name="Zhang B."/>
            <person name="Ji P."/>
            <person name="Sakyi L.B."/>
            <person name="Cui X."/>
            <person name="Yuan T."/>
            <person name="Jiang B."/>
            <person name="Yang W."/>
            <person name="Lam T.T.-Y."/>
            <person name="Chang Q."/>
            <person name="Ding S."/>
            <person name="Wang X."/>
            <person name="Zhu J."/>
            <person name="Ruan X."/>
            <person name="Zhao L."/>
            <person name="Wei J."/>
            <person name="Que T."/>
            <person name="Du C."/>
            <person name="Cheng J."/>
            <person name="Dai P."/>
            <person name="Han X."/>
            <person name="Huang E."/>
            <person name="Gao Y."/>
            <person name="Liu J."/>
            <person name="Shao H."/>
            <person name="Ye R."/>
            <person name="Li L."/>
            <person name="Wei W."/>
            <person name="Wang X."/>
            <person name="Wang C."/>
            <person name="Huo Q."/>
            <person name="Li W."/>
            <person name="Guo W."/>
            <person name="Chen H."/>
            <person name="Chen S."/>
            <person name="Zhou L."/>
            <person name="Zhou L."/>
            <person name="Ni X."/>
            <person name="Tian J."/>
            <person name="Zhou Y."/>
            <person name="Sheng Y."/>
            <person name="Liu T."/>
            <person name="Pan Y."/>
            <person name="Xia L."/>
            <person name="Li J."/>
            <person name="Zhao F."/>
            <person name="Cao W."/>
        </authorList>
    </citation>
    <scope>NUCLEOTIDE SEQUENCE</scope>
    <source>
        <strain evidence="2">Rmic-2018</strain>
        <tissue evidence="2">Larvae</tissue>
    </source>
</reference>
<evidence type="ECO:0000256" key="1">
    <source>
        <dbReference type="SAM" id="MobiDB-lite"/>
    </source>
</evidence>
<dbReference type="VEuPathDB" id="VectorBase:LOC119163143"/>
<dbReference type="AlphaFoldDB" id="A0A9J6E658"/>
<keyword evidence="3" id="KW-1185">Reference proteome</keyword>
<organism evidence="2 3">
    <name type="scientific">Rhipicephalus microplus</name>
    <name type="common">Cattle tick</name>
    <name type="synonym">Boophilus microplus</name>
    <dbReference type="NCBI Taxonomy" id="6941"/>
    <lineage>
        <taxon>Eukaryota</taxon>
        <taxon>Metazoa</taxon>
        <taxon>Ecdysozoa</taxon>
        <taxon>Arthropoda</taxon>
        <taxon>Chelicerata</taxon>
        <taxon>Arachnida</taxon>
        <taxon>Acari</taxon>
        <taxon>Parasitiformes</taxon>
        <taxon>Ixodida</taxon>
        <taxon>Ixodoidea</taxon>
        <taxon>Ixodidae</taxon>
        <taxon>Rhipicephalinae</taxon>
        <taxon>Rhipicephalus</taxon>
        <taxon>Boophilus</taxon>
    </lineage>
</organism>